<dbReference type="PRINTS" id="PR00970">
    <property type="entry name" value="RIBTRNSFRASE"/>
</dbReference>
<evidence type="ECO:0000256" key="12">
    <source>
        <dbReference type="SAM" id="MobiDB-lite"/>
    </source>
</evidence>
<dbReference type="SUPFAM" id="SSF56399">
    <property type="entry name" value="ADP-ribosylation"/>
    <property type="match status" value="1"/>
</dbReference>
<accession>A0A8C5DFI6</accession>
<keyword evidence="9" id="KW-0843">Virulence</keyword>
<evidence type="ECO:0000256" key="5">
    <source>
        <dbReference type="ARBA" id="ARBA00022676"/>
    </source>
</evidence>
<evidence type="ECO:0000256" key="6">
    <source>
        <dbReference type="ARBA" id="ARBA00022679"/>
    </source>
</evidence>
<evidence type="ECO:0000256" key="4">
    <source>
        <dbReference type="ARBA" id="ARBA00022656"/>
    </source>
</evidence>
<dbReference type="EC" id="2.4.2.31" evidence="11"/>
<dbReference type="Gene3D" id="3.90.176.10">
    <property type="entry name" value="Toxin ADP-ribosyltransferase, Chain A, domain 1"/>
    <property type="match status" value="1"/>
</dbReference>
<dbReference type="InterPro" id="IPR000768">
    <property type="entry name" value="ART"/>
</dbReference>
<dbReference type="InterPro" id="IPR050999">
    <property type="entry name" value="ADP-ribosyltransferase_ARG"/>
</dbReference>
<reference evidence="13" key="3">
    <citation type="submission" date="2025-09" db="UniProtKB">
        <authorList>
            <consortium name="Ensembl"/>
        </authorList>
    </citation>
    <scope>IDENTIFICATION</scope>
</reference>
<reference evidence="13" key="2">
    <citation type="submission" date="2025-08" db="UniProtKB">
        <authorList>
            <consortium name="Ensembl"/>
        </authorList>
    </citation>
    <scope>IDENTIFICATION</scope>
</reference>
<keyword evidence="3" id="KW-0964">Secreted</keyword>
<keyword evidence="8 11" id="KW-0521">NADP</keyword>
<dbReference type="Ensembl" id="ENSGWIT00000005445.1">
    <property type="protein sequence ID" value="ENSGWIP00000005089.1"/>
    <property type="gene ID" value="ENSGWIG00000002690.1"/>
</dbReference>
<dbReference type="PANTHER" id="PTHR10339:SF25">
    <property type="entry name" value="SECRETED EXOENZYME S"/>
    <property type="match status" value="1"/>
</dbReference>
<keyword evidence="6 11" id="KW-0808">Transferase</keyword>
<evidence type="ECO:0000256" key="11">
    <source>
        <dbReference type="RuleBase" id="RU361228"/>
    </source>
</evidence>
<keyword evidence="5 11" id="KW-0328">Glycosyltransferase</keyword>
<comment type="subcellular location">
    <subcellularLocation>
        <location evidence="1">Secreted</location>
    </subcellularLocation>
</comment>
<dbReference type="Pfam" id="PF01129">
    <property type="entry name" value="ART"/>
    <property type="match status" value="1"/>
</dbReference>
<evidence type="ECO:0000256" key="8">
    <source>
        <dbReference type="ARBA" id="ARBA00022857"/>
    </source>
</evidence>
<dbReference type="GO" id="GO:0003950">
    <property type="term" value="F:NAD+ poly-ADP-ribosyltransferase activity"/>
    <property type="evidence" value="ECO:0007669"/>
    <property type="project" value="TreeGrafter"/>
</dbReference>
<evidence type="ECO:0000256" key="1">
    <source>
        <dbReference type="ARBA" id="ARBA00004613"/>
    </source>
</evidence>
<keyword evidence="4" id="KW-0800">Toxin</keyword>
<dbReference type="GO" id="GO:0016779">
    <property type="term" value="F:nucleotidyltransferase activity"/>
    <property type="evidence" value="ECO:0007669"/>
    <property type="project" value="UniProtKB-KW"/>
</dbReference>
<feature type="region of interest" description="Disordered" evidence="12">
    <location>
        <begin position="1"/>
        <end position="38"/>
    </location>
</feature>
<evidence type="ECO:0000313" key="14">
    <source>
        <dbReference type="Proteomes" id="UP000694680"/>
    </source>
</evidence>
<keyword evidence="14" id="KW-1185">Reference proteome</keyword>
<dbReference type="PANTHER" id="PTHR10339">
    <property type="entry name" value="ADP-RIBOSYLTRANSFERASE"/>
    <property type="match status" value="1"/>
</dbReference>
<sequence length="276" mass="31105">PQHTHIHTHSLIHNTHTHTHSSTNTHTHTHTHTPRTGKLLDSASDVVDDVYSGCRQKAMERFILSGLLGIELNSSAEYQKAWRANDQCVTLINGGTKEHTTALLTYSNGDRTFIDTFDNAVETKGGNVSIYENQFHFKSLHFLLMDAMMLLKPKTCQTVFVIQENEGRHSSEQSAIPKKGSTVRFGSFTSVTSSFEDLKKDEDLDEQVVLNITSCFYFNIGEHICSEDKHAVLLSPAEDFTVEDVLKKSEDDSEYTEVVLKHLSLNSTHNCFLFSR</sequence>
<protein>
    <recommendedName>
        <fullName evidence="11">NAD(P)(+)--arginine ADP-ribosyltransferase</fullName>
        <ecNumber evidence="11">2.4.2.31</ecNumber>
    </recommendedName>
    <alternativeName>
        <fullName evidence="11">Mono(ADP-ribosyl)transferase</fullName>
    </alternativeName>
</protein>
<evidence type="ECO:0000256" key="3">
    <source>
        <dbReference type="ARBA" id="ARBA00022525"/>
    </source>
</evidence>
<dbReference type="Proteomes" id="UP000694680">
    <property type="component" value="Chromosome 1"/>
</dbReference>
<feature type="compositionally biased region" description="Basic residues" evidence="12">
    <location>
        <begin position="1"/>
        <end position="19"/>
    </location>
</feature>
<evidence type="ECO:0000256" key="2">
    <source>
        <dbReference type="ARBA" id="ARBA00009558"/>
    </source>
</evidence>
<keyword evidence="11" id="KW-0520">NAD</keyword>
<proteinExistence type="inferred from homology"/>
<evidence type="ECO:0000256" key="10">
    <source>
        <dbReference type="ARBA" id="ARBA00047597"/>
    </source>
</evidence>
<evidence type="ECO:0000313" key="13">
    <source>
        <dbReference type="Ensembl" id="ENSGWIP00000005089.1"/>
    </source>
</evidence>
<name>A0A8C5DFI6_GOUWI</name>
<dbReference type="GO" id="GO:0106274">
    <property type="term" value="F:NAD+-protein-arginine ADP-ribosyltransferase activity"/>
    <property type="evidence" value="ECO:0007669"/>
    <property type="project" value="UniProtKB-EC"/>
</dbReference>
<evidence type="ECO:0000256" key="7">
    <source>
        <dbReference type="ARBA" id="ARBA00022695"/>
    </source>
</evidence>
<comment type="similarity">
    <text evidence="2 11">Belongs to the Arg-specific ADP-ribosyltransferase family.</text>
</comment>
<dbReference type="GO" id="GO:0090729">
    <property type="term" value="F:toxin activity"/>
    <property type="evidence" value="ECO:0007669"/>
    <property type="project" value="UniProtKB-KW"/>
</dbReference>
<comment type="catalytic activity">
    <reaction evidence="10 11">
        <text>L-arginyl-[protein] + NAD(+) = N(omega)-(ADP-D-ribosyl)-L-arginyl-[protein] + nicotinamide + H(+)</text>
        <dbReference type="Rhea" id="RHEA:19149"/>
        <dbReference type="Rhea" id="RHEA-COMP:10532"/>
        <dbReference type="Rhea" id="RHEA-COMP:15087"/>
        <dbReference type="ChEBI" id="CHEBI:15378"/>
        <dbReference type="ChEBI" id="CHEBI:17154"/>
        <dbReference type="ChEBI" id="CHEBI:29965"/>
        <dbReference type="ChEBI" id="CHEBI:57540"/>
        <dbReference type="ChEBI" id="CHEBI:142554"/>
        <dbReference type="EC" id="2.4.2.31"/>
    </reaction>
</comment>
<organism evidence="13 14">
    <name type="scientific">Gouania willdenowi</name>
    <name type="common">Blunt-snouted clingfish</name>
    <name type="synonym">Lepadogaster willdenowi</name>
    <dbReference type="NCBI Taxonomy" id="441366"/>
    <lineage>
        <taxon>Eukaryota</taxon>
        <taxon>Metazoa</taxon>
        <taxon>Chordata</taxon>
        <taxon>Craniata</taxon>
        <taxon>Vertebrata</taxon>
        <taxon>Euteleostomi</taxon>
        <taxon>Actinopterygii</taxon>
        <taxon>Neopterygii</taxon>
        <taxon>Teleostei</taxon>
        <taxon>Neoteleostei</taxon>
        <taxon>Acanthomorphata</taxon>
        <taxon>Ovalentaria</taxon>
        <taxon>Blenniimorphae</taxon>
        <taxon>Blenniiformes</taxon>
        <taxon>Gobiesocoidei</taxon>
        <taxon>Gobiesocidae</taxon>
        <taxon>Gobiesocinae</taxon>
        <taxon>Gouania</taxon>
    </lineage>
</organism>
<evidence type="ECO:0000256" key="9">
    <source>
        <dbReference type="ARBA" id="ARBA00023026"/>
    </source>
</evidence>
<keyword evidence="7" id="KW-0548">Nucleotidyltransferase</keyword>
<reference evidence="13" key="1">
    <citation type="submission" date="2020-06" db="EMBL/GenBank/DDBJ databases">
        <authorList>
            <consortium name="Wellcome Sanger Institute Data Sharing"/>
        </authorList>
    </citation>
    <scope>NUCLEOTIDE SEQUENCE [LARGE SCALE GENOMIC DNA]</scope>
</reference>
<dbReference type="GO" id="GO:0005576">
    <property type="term" value="C:extracellular region"/>
    <property type="evidence" value="ECO:0007669"/>
    <property type="project" value="UniProtKB-SubCell"/>
</dbReference>
<dbReference type="AlphaFoldDB" id="A0A8C5DFI6"/>